<sequence>MKTKSNYLMVFLIITFGVDVLDRHMKIEYITVPIILIIMLIVFVQIIYYSFFKRNDTEDNQQNR</sequence>
<keyword evidence="1" id="KW-1133">Transmembrane helix</keyword>
<keyword evidence="1" id="KW-0812">Transmembrane</keyword>
<accession>A0A2A8D3N9</accession>
<evidence type="ECO:0000313" key="3">
    <source>
        <dbReference type="Proteomes" id="UP000219947"/>
    </source>
</evidence>
<protein>
    <submittedName>
        <fullName evidence="2">Uncharacterized protein</fullName>
    </submittedName>
</protein>
<dbReference type="RefSeq" id="WP_098043104.1">
    <property type="nucleotide sequence ID" value="NZ_CAURLQ010000001.1"/>
</dbReference>
<dbReference type="Proteomes" id="UP000219947">
    <property type="component" value="Unassembled WGS sequence"/>
</dbReference>
<keyword evidence="1" id="KW-0472">Membrane</keyword>
<proteinExistence type="predicted"/>
<comment type="caution">
    <text evidence="2">The sequence shown here is derived from an EMBL/GenBank/DDBJ whole genome shotgun (WGS) entry which is preliminary data.</text>
</comment>
<evidence type="ECO:0000256" key="1">
    <source>
        <dbReference type="SAM" id="Phobius"/>
    </source>
</evidence>
<name>A0A2A8D3N9_9MICC</name>
<organism evidence="2 3">
    <name type="scientific">Rothia dentocariosa</name>
    <dbReference type="NCBI Taxonomy" id="2047"/>
    <lineage>
        <taxon>Bacteria</taxon>
        <taxon>Bacillati</taxon>
        <taxon>Actinomycetota</taxon>
        <taxon>Actinomycetes</taxon>
        <taxon>Micrococcales</taxon>
        <taxon>Micrococcaceae</taxon>
        <taxon>Rothia</taxon>
    </lineage>
</organism>
<gene>
    <name evidence="2" type="ORF">CRM92_09905</name>
</gene>
<evidence type="ECO:0000313" key="2">
    <source>
        <dbReference type="EMBL" id="PEN15585.1"/>
    </source>
</evidence>
<keyword evidence="3" id="KW-1185">Reference proteome</keyword>
<dbReference type="EMBL" id="PDEV01000005">
    <property type="protein sequence ID" value="PEN15585.1"/>
    <property type="molecule type" value="Genomic_DNA"/>
</dbReference>
<feature type="transmembrane region" description="Helical" evidence="1">
    <location>
        <begin position="29"/>
        <end position="51"/>
    </location>
</feature>
<reference evidence="2" key="1">
    <citation type="submission" date="2017-10" db="EMBL/GenBank/DDBJ databases">
        <title>Kefir isolates.</title>
        <authorList>
            <person name="Kim Y."/>
            <person name="Blasche S."/>
        </authorList>
    </citation>
    <scope>NUCLEOTIDE SEQUENCE [LARGE SCALE GENOMIC DNA]</scope>
    <source>
        <strain evidence="2">OG2-2</strain>
    </source>
</reference>
<dbReference type="AlphaFoldDB" id="A0A2A8D3N9"/>
<feature type="transmembrane region" description="Helical" evidence="1">
    <location>
        <begin position="6"/>
        <end position="22"/>
    </location>
</feature>